<evidence type="ECO:0000313" key="2">
    <source>
        <dbReference type="Proteomes" id="UP000237246"/>
    </source>
</evidence>
<dbReference type="EMBL" id="PPHD01080181">
    <property type="protein sequence ID" value="POI20641.1"/>
    <property type="molecule type" value="Genomic_DNA"/>
</dbReference>
<comment type="caution">
    <text evidence="1">The sequence shown here is derived from an EMBL/GenBank/DDBJ whole genome shotgun (WGS) entry which is preliminary data.</text>
</comment>
<accession>A0A2P4S950</accession>
<sequence>MSQQLKGRMWRCLVLSKVAPLQCTLKSSGGFCGLLRTKRLEPR</sequence>
<gene>
    <name evidence="1" type="ORF">CIB84_015612</name>
</gene>
<evidence type="ECO:0000313" key="1">
    <source>
        <dbReference type="EMBL" id="POI20641.1"/>
    </source>
</evidence>
<keyword evidence="2" id="KW-1185">Reference proteome</keyword>
<reference evidence="1 2" key="1">
    <citation type="submission" date="2018-01" db="EMBL/GenBank/DDBJ databases">
        <title>Comparison of the Chinese Bamboo Partridge and Red Junglefowl genome sequences highlights the importance of demography in genome evolution.</title>
        <authorList>
            <person name="Tiley G.P."/>
            <person name="Kimball R.T."/>
            <person name="Braun E.L."/>
            <person name="Burleigh J.G."/>
        </authorList>
    </citation>
    <scope>NUCLEOTIDE SEQUENCE [LARGE SCALE GENOMIC DNA]</scope>
    <source>
        <strain evidence="1">RTK389</strain>
        <tissue evidence="1">Blood</tissue>
    </source>
</reference>
<dbReference type="Proteomes" id="UP000237246">
    <property type="component" value="Unassembled WGS sequence"/>
</dbReference>
<dbReference type="AlphaFoldDB" id="A0A2P4S950"/>
<name>A0A2P4S950_BAMTH</name>
<protein>
    <submittedName>
        <fullName evidence="1">Uncharacterized protein</fullName>
    </submittedName>
</protein>
<organism evidence="1 2">
    <name type="scientific">Bambusicola thoracicus</name>
    <name type="common">Chinese bamboo-partridge</name>
    <name type="synonym">Perdix thoracica</name>
    <dbReference type="NCBI Taxonomy" id="9083"/>
    <lineage>
        <taxon>Eukaryota</taxon>
        <taxon>Metazoa</taxon>
        <taxon>Chordata</taxon>
        <taxon>Craniata</taxon>
        <taxon>Vertebrata</taxon>
        <taxon>Euteleostomi</taxon>
        <taxon>Archelosauria</taxon>
        <taxon>Archosauria</taxon>
        <taxon>Dinosauria</taxon>
        <taxon>Saurischia</taxon>
        <taxon>Theropoda</taxon>
        <taxon>Coelurosauria</taxon>
        <taxon>Aves</taxon>
        <taxon>Neognathae</taxon>
        <taxon>Galloanserae</taxon>
        <taxon>Galliformes</taxon>
        <taxon>Phasianidae</taxon>
        <taxon>Perdicinae</taxon>
        <taxon>Bambusicola</taxon>
    </lineage>
</organism>
<proteinExistence type="predicted"/>